<keyword evidence="3" id="KW-1185">Reference proteome</keyword>
<evidence type="ECO:0000313" key="3">
    <source>
        <dbReference type="Proteomes" id="UP001139447"/>
    </source>
</evidence>
<feature type="compositionally biased region" description="Low complexity" evidence="1">
    <location>
        <begin position="294"/>
        <end position="310"/>
    </location>
</feature>
<evidence type="ECO:0000256" key="1">
    <source>
        <dbReference type="SAM" id="MobiDB-lite"/>
    </source>
</evidence>
<gene>
    <name evidence="2" type="ORF">MMF98_18360</name>
</gene>
<accession>A0A9X1W001</accession>
<reference evidence="2" key="1">
    <citation type="submission" date="2022-03" db="EMBL/GenBank/DDBJ databases">
        <authorList>
            <person name="Woo C.Y."/>
        </authorList>
    </citation>
    <scope>NUCLEOTIDE SEQUENCE</scope>
    <source>
        <strain evidence="2">CYS-02</strain>
    </source>
</reference>
<feature type="region of interest" description="Disordered" evidence="1">
    <location>
        <begin position="293"/>
        <end position="318"/>
    </location>
</feature>
<dbReference type="InterPro" id="IPR045445">
    <property type="entry name" value="DUF6502"/>
</dbReference>
<evidence type="ECO:0000313" key="2">
    <source>
        <dbReference type="EMBL" id="MCJ0765182.1"/>
    </source>
</evidence>
<dbReference type="Pfam" id="PF20112">
    <property type="entry name" value="DUF6502"/>
    <property type="match status" value="1"/>
</dbReference>
<comment type="caution">
    <text evidence="2">The sequence shown here is derived from an EMBL/GenBank/DDBJ whole genome shotgun (WGS) entry which is preliminary data.</text>
</comment>
<dbReference type="RefSeq" id="WP_243308320.1">
    <property type="nucleotide sequence ID" value="NZ_JALGBI010000002.1"/>
</dbReference>
<name>A0A9X1W001_9BURK</name>
<dbReference type="AlphaFoldDB" id="A0A9X1W001"/>
<dbReference type="Proteomes" id="UP001139447">
    <property type="component" value="Unassembled WGS sequence"/>
</dbReference>
<proteinExistence type="predicted"/>
<sequence length="318" mass="34168">MTARGAHLFFRESMREDDDPRGVTNDPSFLPGRSVDVQAQTVMRPLVTWLLRSGVGYAEFARALKPLFLECAQAELAQIGGKQTDSAISLLSGLHRKDVRELLARGPSEAAPELPSVGRSTPANEVVTRWLVSGWPEALPFVSPDPGLEPSFTELVRSVSRDTHPRSLLKELLRLGVAEEADGLVSLRRQAFVPDAKHEEARQLLAESVADHLAAGVHNLTAPGAKKFLEQSVFADGLSAESARALEQLANGLWRDVLKAMVEAAVPLCEKDEPRGGSHRIRLGMFCLSAPMQPAAADGPEAEPAAPAARSEGEGVAP</sequence>
<dbReference type="EMBL" id="JALGBI010000002">
    <property type="protein sequence ID" value="MCJ0765182.1"/>
    <property type="molecule type" value="Genomic_DNA"/>
</dbReference>
<organism evidence="2 3">
    <name type="scientific">Variovorax terrae</name>
    <dbReference type="NCBI Taxonomy" id="2923278"/>
    <lineage>
        <taxon>Bacteria</taxon>
        <taxon>Pseudomonadati</taxon>
        <taxon>Pseudomonadota</taxon>
        <taxon>Betaproteobacteria</taxon>
        <taxon>Burkholderiales</taxon>
        <taxon>Comamonadaceae</taxon>
        <taxon>Variovorax</taxon>
    </lineage>
</organism>
<protein>
    <submittedName>
        <fullName evidence="2">DUF6502 family protein</fullName>
    </submittedName>
</protein>